<dbReference type="RefSeq" id="WP_144991198.1">
    <property type="nucleotide sequence ID" value="NZ_VNJK01000001.1"/>
</dbReference>
<dbReference type="AlphaFoldDB" id="A0A559J2H1"/>
<gene>
    <name evidence="1" type="ORF">FPZ44_14115</name>
</gene>
<protein>
    <submittedName>
        <fullName evidence="1">Uncharacterized protein</fullName>
    </submittedName>
</protein>
<dbReference type="Proteomes" id="UP000318102">
    <property type="component" value="Unassembled WGS sequence"/>
</dbReference>
<reference evidence="1 2" key="1">
    <citation type="submission" date="2019-07" db="EMBL/GenBank/DDBJ databases">
        <authorList>
            <person name="Kim J."/>
        </authorList>
    </citation>
    <scope>NUCLEOTIDE SEQUENCE [LARGE SCALE GENOMIC DNA]</scope>
    <source>
        <strain evidence="1 2">N4</strain>
    </source>
</reference>
<name>A0A559J2H1_9BACL</name>
<evidence type="ECO:0000313" key="1">
    <source>
        <dbReference type="EMBL" id="TVX94089.1"/>
    </source>
</evidence>
<dbReference type="EMBL" id="VNJK01000001">
    <property type="protein sequence ID" value="TVX94089.1"/>
    <property type="molecule type" value="Genomic_DNA"/>
</dbReference>
<sequence length="172" mass="20024">MNNYILSITKKFDYFFRDKEISNIIYLHDEEDNERLDHVIFLEQNNGDVIGIFIRGMNPLLSPNRIFDLDDFNLLASYDGLIERKDNILFKVEHLCLFVSAKYNELLGVYLSNADDSTSLFILFLHDQIDVKKGCNKSDITEIITDKYLNNGYITYEKKSGGGWKEIKMEDG</sequence>
<dbReference type="OrthoDB" id="2597723at2"/>
<proteinExistence type="predicted"/>
<evidence type="ECO:0000313" key="2">
    <source>
        <dbReference type="Proteomes" id="UP000318102"/>
    </source>
</evidence>
<accession>A0A559J2H1</accession>
<comment type="caution">
    <text evidence="1">The sequence shown here is derived from an EMBL/GenBank/DDBJ whole genome shotgun (WGS) entry which is preliminary data.</text>
</comment>
<keyword evidence="2" id="KW-1185">Reference proteome</keyword>
<organism evidence="1 2">
    <name type="scientific">Paenibacillus agilis</name>
    <dbReference type="NCBI Taxonomy" id="3020863"/>
    <lineage>
        <taxon>Bacteria</taxon>
        <taxon>Bacillati</taxon>
        <taxon>Bacillota</taxon>
        <taxon>Bacilli</taxon>
        <taxon>Bacillales</taxon>
        <taxon>Paenibacillaceae</taxon>
        <taxon>Paenibacillus</taxon>
    </lineage>
</organism>